<comment type="caution">
    <text evidence="2">The sequence shown here is derived from an EMBL/GenBank/DDBJ whole genome shotgun (WGS) entry which is preliminary data.</text>
</comment>
<gene>
    <name evidence="2" type="ORF">NPIL_243881</name>
</gene>
<dbReference type="EMBL" id="BMAW01026187">
    <property type="protein sequence ID" value="GFT95979.1"/>
    <property type="molecule type" value="Genomic_DNA"/>
</dbReference>
<evidence type="ECO:0000313" key="3">
    <source>
        <dbReference type="Proteomes" id="UP000887013"/>
    </source>
</evidence>
<proteinExistence type="predicted"/>
<dbReference type="AlphaFoldDB" id="A0A8X6PYN0"/>
<evidence type="ECO:0000313" key="2">
    <source>
        <dbReference type="EMBL" id="GFT95979.1"/>
    </source>
</evidence>
<accession>A0A8X6PYN0</accession>
<evidence type="ECO:0000256" key="1">
    <source>
        <dbReference type="SAM" id="Coils"/>
    </source>
</evidence>
<dbReference type="OrthoDB" id="6437736at2759"/>
<protein>
    <submittedName>
        <fullName evidence="2">Uncharacterized protein</fullName>
    </submittedName>
</protein>
<keyword evidence="1" id="KW-0175">Coiled coil</keyword>
<dbReference type="SUPFAM" id="SSF57997">
    <property type="entry name" value="Tropomyosin"/>
    <property type="match status" value="1"/>
</dbReference>
<keyword evidence="3" id="KW-1185">Reference proteome</keyword>
<sequence>MELSKTNCFRQLFGKLYDGVKKINADVSEVKESVKNMESQIAKQNERMGSLEELFDQQDKNMKENEKIWKKLVDKGDNSITKTQKSIDEIKNAVNKVKKCIETNQDKMMENIKKNSTSQANNNKKWNEEAKKQNEQIVRTIESKVKNIHNTLETCKNDIKNYYDVKIHGGIEDLKAFISSSDSSLRESVSSRKINSKSLDMYNSAIVQQNDLNTFMPAKSNYSSKSTKLNVGNSGFYRTSVAPEPTNGSHAFARSQYSSLPLNVTSVPYLTSTCRFNNRNSSCYENHPLNFVRRSAHTPLAEVITYNETSQANEHLSNESPRIVNEDDISANLSPEIFKKPSSYIPREQYSRKSTRLNIKRKTATPNTDANNLIKRNLRSTSKCSSTFFASVKRNETAFTNKDDNTVPLKNIRMGKMYANMARAESETQSSPYLTLYEAATMAEEFTFN</sequence>
<reference evidence="2" key="1">
    <citation type="submission" date="2020-08" db="EMBL/GenBank/DDBJ databases">
        <title>Multicomponent nature underlies the extraordinary mechanical properties of spider dragline silk.</title>
        <authorList>
            <person name="Kono N."/>
            <person name="Nakamura H."/>
            <person name="Mori M."/>
            <person name="Yoshida Y."/>
            <person name="Ohtoshi R."/>
            <person name="Malay A.D."/>
            <person name="Moran D.A.P."/>
            <person name="Tomita M."/>
            <person name="Numata K."/>
            <person name="Arakawa K."/>
        </authorList>
    </citation>
    <scope>NUCLEOTIDE SEQUENCE</scope>
</reference>
<dbReference type="Proteomes" id="UP000887013">
    <property type="component" value="Unassembled WGS sequence"/>
</dbReference>
<feature type="coiled-coil region" evidence="1">
    <location>
        <begin position="20"/>
        <end position="54"/>
    </location>
</feature>
<name>A0A8X6PYN0_NEPPI</name>
<organism evidence="2 3">
    <name type="scientific">Nephila pilipes</name>
    <name type="common">Giant wood spider</name>
    <name type="synonym">Nephila maculata</name>
    <dbReference type="NCBI Taxonomy" id="299642"/>
    <lineage>
        <taxon>Eukaryota</taxon>
        <taxon>Metazoa</taxon>
        <taxon>Ecdysozoa</taxon>
        <taxon>Arthropoda</taxon>
        <taxon>Chelicerata</taxon>
        <taxon>Arachnida</taxon>
        <taxon>Araneae</taxon>
        <taxon>Araneomorphae</taxon>
        <taxon>Entelegynae</taxon>
        <taxon>Araneoidea</taxon>
        <taxon>Nephilidae</taxon>
        <taxon>Nephila</taxon>
    </lineage>
</organism>